<dbReference type="Proteomes" id="UP000541444">
    <property type="component" value="Unassembled WGS sequence"/>
</dbReference>
<sequence>MCVGGKKSSDSYGADKFDDACFRKSQEISLVIEKHQIRKSFMSENRDSEIEQLKRSLKRVASEQPQYEWNNTVFKSRKTSNPTFVAVKSKFEELSSSSAKSVKPVISTFRDVEVESKLGKISSQSDRMTENLVTKKPSCLVGGSECGTEISVSSVLDSPNKNEVYGGKLEHESELVGELTYGRNGTIDNTSNSKNIDTEVVAIDSSEVN</sequence>
<gene>
    <name evidence="1" type="ORF">GIB67_040847</name>
</gene>
<proteinExistence type="predicted"/>
<evidence type="ECO:0000313" key="1">
    <source>
        <dbReference type="EMBL" id="KAF6138715.1"/>
    </source>
</evidence>
<accession>A0A7J7L7T4</accession>
<organism evidence="1 2">
    <name type="scientific">Kingdonia uniflora</name>
    <dbReference type="NCBI Taxonomy" id="39325"/>
    <lineage>
        <taxon>Eukaryota</taxon>
        <taxon>Viridiplantae</taxon>
        <taxon>Streptophyta</taxon>
        <taxon>Embryophyta</taxon>
        <taxon>Tracheophyta</taxon>
        <taxon>Spermatophyta</taxon>
        <taxon>Magnoliopsida</taxon>
        <taxon>Ranunculales</taxon>
        <taxon>Circaeasteraceae</taxon>
        <taxon>Kingdonia</taxon>
    </lineage>
</organism>
<dbReference type="OrthoDB" id="1747078at2759"/>
<keyword evidence="2" id="KW-1185">Reference proteome</keyword>
<comment type="caution">
    <text evidence="1">The sequence shown here is derived from an EMBL/GenBank/DDBJ whole genome shotgun (WGS) entry which is preliminary data.</text>
</comment>
<name>A0A7J7L7T4_9MAGN</name>
<dbReference type="EMBL" id="JACGCM010002554">
    <property type="protein sequence ID" value="KAF6138715.1"/>
    <property type="molecule type" value="Genomic_DNA"/>
</dbReference>
<dbReference type="AlphaFoldDB" id="A0A7J7L7T4"/>
<reference evidence="1 2" key="1">
    <citation type="journal article" date="2020" name="IScience">
        <title>Genome Sequencing of the Endangered Kingdonia uniflora (Circaeasteraceae, Ranunculales) Reveals Potential Mechanisms of Evolutionary Specialization.</title>
        <authorList>
            <person name="Sun Y."/>
            <person name="Deng T."/>
            <person name="Zhang A."/>
            <person name="Moore M.J."/>
            <person name="Landis J.B."/>
            <person name="Lin N."/>
            <person name="Zhang H."/>
            <person name="Zhang X."/>
            <person name="Huang J."/>
            <person name="Zhang X."/>
            <person name="Sun H."/>
            <person name="Wang H."/>
        </authorList>
    </citation>
    <scope>NUCLEOTIDE SEQUENCE [LARGE SCALE GENOMIC DNA]</scope>
    <source>
        <strain evidence="1">TB1705</strain>
        <tissue evidence="1">Leaf</tissue>
    </source>
</reference>
<protein>
    <submittedName>
        <fullName evidence="1">Uncharacterized protein</fullName>
    </submittedName>
</protein>
<evidence type="ECO:0000313" key="2">
    <source>
        <dbReference type="Proteomes" id="UP000541444"/>
    </source>
</evidence>